<dbReference type="PANTHER" id="PTHR12911">
    <property type="entry name" value="SAD1/UNC-84-LIKE PROTEIN-RELATED"/>
    <property type="match status" value="1"/>
</dbReference>
<dbReference type="InterPro" id="IPR012919">
    <property type="entry name" value="SUN_dom"/>
</dbReference>
<comment type="subcellular location">
    <subcellularLocation>
        <location evidence="1">Membrane</location>
    </subcellularLocation>
</comment>
<dbReference type="PROSITE" id="PS51469">
    <property type="entry name" value="SUN"/>
    <property type="match status" value="1"/>
</dbReference>
<proteinExistence type="predicted"/>
<keyword evidence="4 6" id="KW-0472">Membrane</keyword>
<protein>
    <submittedName>
        <fullName evidence="8">UNC-like C-terminal-domain-containing protein</fullName>
    </submittedName>
</protein>
<evidence type="ECO:0000256" key="6">
    <source>
        <dbReference type="SAM" id="Phobius"/>
    </source>
</evidence>
<dbReference type="InterPro" id="IPR045119">
    <property type="entry name" value="SUN1-5"/>
</dbReference>
<dbReference type="OrthoDB" id="342281at2759"/>
<evidence type="ECO:0000256" key="4">
    <source>
        <dbReference type="ARBA" id="ARBA00023136"/>
    </source>
</evidence>
<feature type="domain" description="SUN" evidence="7">
    <location>
        <begin position="619"/>
        <end position="801"/>
    </location>
</feature>
<feature type="transmembrane region" description="Helical" evidence="6">
    <location>
        <begin position="225"/>
        <end position="244"/>
    </location>
</feature>
<dbReference type="EMBL" id="MCGE01000004">
    <property type="protein sequence ID" value="ORZ22595.1"/>
    <property type="molecule type" value="Genomic_DNA"/>
</dbReference>
<evidence type="ECO:0000256" key="5">
    <source>
        <dbReference type="SAM" id="MobiDB-lite"/>
    </source>
</evidence>
<feature type="compositionally biased region" description="Acidic residues" evidence="5">
    <location>
        <begin position="123"/>
        <end position="132"/>
    </location>
</feature>
<dbReference type="AlphaFoldDB" id="A0A1X2IUW7"/>
<feature type="region of interest" description="Disordered" evidence="5">
    <location>
        <begin position="112"/>
        <end position="132"/>
    </location>
</feature>
<feature type="compositionally biased region" description="Low complexity" evidence="5">
    <location>
        <begin position="184"/>
        <end position="205"/>
    </location>
</feature>
<feature type="region of interest" description="Disordered" evidence="5">
    <location>
        <begin position="184"/>
        <end position="218"/>
    </location>
</feature>
<keyword evidence="9" id="KW-1185">Reference proteome</keyword>
<organism evidence="8 9">
    <name type="scientific">Absidia repens</name>
    <dbReference type="NCBI Taxonomy" id="90262"/>
    <lineage>
        <taxon>Eukaryota</taxon>
        <taxon>Fungi</taxon>
        <taxon>Fungi incertae sedis</taxon>
        <taxon>Mucoromycota</taxon>
        <taxon>Mucoromycotina</taxon>
        <taxon>Mucoromycetes</taxon>
        <taxon>Mucorales</taxon>
        <taxon>Cunninghamellaceae</taxon>
        <taxon>Absidia</taxon>
    </lineage>
</organism>
<evidence type="ECO:0000256" key="1">
    <source>
        <dbReference type="ARBA" id="ARBA00004370"/>
    </source>
</evidence>
<dbReference type="STRING" id="90262.A0A1X2IUW7"/>
<dbReference type="GO" id="GO:0043495">
    <property type="term" value="F:protein-membrane adaptor activity"/>
    <property type="evidence" value="ECO:0007669"/>
    <property type="project" value="TreeGrafter"/>
</dbReference>
<dbReference type="PANTHER" id="PTHR12911:SF8">
    <property type="entry name" value="KLAROID PROTEIN-RELATED"/>
    <property type="match status" value="1"/>
</dbReference>
<comment type="caution">
    <text evidence="8">The sequence shown here is derived from an EMBL/GenBank/DDBJ whole genome shotgun (WGS) entry which is preliminary data.</text>
</comment>
<feature type="transmembrane region" description="Helical" evidence="6">
    <location>
        <begin position="250"/>
        <end position="274"/>
    </location>
</feature>
<evidence type="ECO:0000259" key="7">
    <source>
        <dbReference type="PROSITE" id="PS51469"/>
    </source>
</evidence>
<feature type="compositionally biased region" description="Low complexity" evidence="5">
    <location>
        <begin position="112"/>
        <end position="122"/>
    </location>
</feature>
<evidence type="ECO:0000313" key="8">
    <source>
        <dbReference type="EMBL" id="ORZ22595.1"/>
    </source>
</evidence>
<feature type="region of interest" description="Disordered" evidence="5">
    <location>
        <begin position="1"/>
        <end position="34"/>
    </location>
</feature>
<dbReference type="Proteomes" id="UP000193560">
    <property type="component" value="Unassembled WGS sequence"/>
</dbReference>
<evidence type="ECO:0000256" key="3">
    <source>
        <dbReference type="ARBA" id="ARBA00022989"/>
    </source>
</evidence>
<reference evidence="8 9" key="1">
    <citation type="submission" date="2016-07" db="EMBL/GenBank/DDBJ databases">
        <title>Pervasive Adenine N6-methylation of Active Genes in Fungi.</title>
        <authorList>
            <consortium name="DOE Joint Genome Institute"/>
            <person name="Mondo S.J."/>
            <person name="Dannebaum R.O."/>
            <person name="Kuo R.C."/>
            <person name="Labutti K."/>
            <person name="Haridas S."/>
            <person name="Kuo A."/>
            <person name="Salamov A."/>
            <person name="Ahrendt S.R."/>
            <person name="Lipzen A."/>
            <person name="Sullivan W."/>
            <person name="Andreopoulos W.B."/>
            <person name="Clum A."/>
            <person name="Lindquist E."/>
            <person name="Daum C."/>
            <person name="Ramamoorthy G.K."/>
            <person name="Gryganskyi A."/>
            <person name="Culley D."/>
            <person name="Magnuson J.K."/>
            <person name="James T.Y."/>
            <person name="O'Malley M.A."/>
            <person name="Stajich J.E."/>
            <person name="Spatafora J.W."/>
            <person name="Visel A."/>
            <person name="Grigoriev I.V."/>
        </authorList>
    </citation>
    <scope>NUCLEOTIDE SEQUENCE [LARGE SCALE GENOMIC DNA]</scope>
    <source>
        <strain evidence="8 9">NRRL 1336</strain>
    </source>
</reference>
<accession>A0A1X2IUW7</accession>
<dbReference type="Gene3D" id="2.60.120.260">
    <property type="entry name" value="Galactose-binding domain-like"/>
    <property type="match status" value="1"/>
</dbReference>
<keyword evidence="3 6" id="KW-1133">Transmembrane helix</keyword>
<name>A0A1X2IUW7_9FUNG</name>
<sequence length="802" mass="91380">MADYSSPLRRKSTYSSPSSRSFINHPPPEGSLRDTTINVATAFSNAEQTRQYTRSPQFQSLSNHTSHLGNNYILSPSQRLSKLKRNSDNHGTLVDSDNEFFGQIKSMDLYGQQASSLSQSSSSEDELDDNPYEEEELLALNPSEEEHRRGLIQKRSSTSDRFFSNYGSNVTGSSFHSFVDNSTQHQHQHHLSNNNNNDNHIDSTQQSAHESTTPLPSPRPRIQLALERTFEIIMFWVFMVFWVIKEVVVALFTFLFIVVSSFLVNPIVFVLQLIGFRSLEPLELPQLKSSFNRVAGADENHPSRLLTTYSTKRKVAILVVIVLCCFYWSSTGSHSDADYTHHLQQNSLHRLYSKLSQSPSSVLPSHWFPSSTANFQSPMTTNQGDLPTLHYDASMKDRFTTLEKTVHGLINHMEKQDQNSQQQIKTINYHLDQLQHQLSQWSSGQPTQMESSLMEQMDKVEKVLAATTSEMEDRLQQWESQIEQKHSFQEKDVGTVSPKLIETLRQLFVSKSNDDGEQWTTFLQHNKALLDQHIQDMMDEWIQEQQRQGKWVDMDTLNETLMAQLMHAYDDNNNNKNDGAQPKVTPETNSIVRSLIDTAIQKYHQDVLGTPDYALATRGAMVLTSYTSATFSPVDSQKRKQLWWWTQWYSQWSQMQVSPVVALTPGTHAGQCWPMKGDHGSLGIQLSEPIAVQAVTVEYPSRSVVANHVSSAPKEFEVWGIKHIDKKKKRTVDDDDDEGTNTIFLGSFTYDIKSSASPVQTFSLDTNRYIVLQGVVVRVRSNWGNHQFTCLYRIRVHGTPAV</sequence>
<evidence type="ECO:0000256" key="2">
    <source>
        <dbReference type="ARBA" id="ARBA00022692"/>
    </source>
</evidence>
<keyword evidence="2 6" id="KW-0812">Transmembrane</keyword>
<dbReference type="Pfam" id="PF07738">
    <property type="entry name" value="Sad1_UNC"/>
    <property type="match status" value="1"/>
</dbReference>
<evidence type="ECO:0000313" key="9">
    <source>
        <dbReference type="Proteomes" id="UP000193560"/>
    </source>
</evidence>
<dbReference type="GO" id="GO:0034993">
    <property type="term" value="C:meiotic nuclear membrane microtubule tethering complex"/>
    <property type="evidence" value="ECO:0007669"/>
    <property type="project" value="TreeGrafter"/>
</dbReference>
<gene>
    <name evidence="8" type="ORF">BCR42DRAFT_406569</name>
</gene>